<dbReference type="EMBL" id="VRMB01000011">
    <property type="protein sequence ID" value="TXK70119.1"/>
    <property type="molecule type" value="Genomic_DNA"/>
</dbReference>
<keyword evidence="5" id="KW-1185">Reference proteome</keyword>
<dbReference type="Proteomes" id="UP000321325">
    <property type="component" value="Unassembled WGS sequence"/>
</dbReference>
<keyword evidence="1" id="KW-0812">Transmembrane</keyword>
<keyword evidence="1" id="KW-0472">Membrane</keyword>
<proteinExistence type="predicted"/>
<keyword evidence="1" id="KW-1133">Transmembrane helix</keyword>
<dbReference type="PROSITE" id="PS51257">
    <property type="entry name" value="PROKAR_LIPOPROTEIN"/>
    <property type="match status" value="1"/>
</dbReference>
<evidence type="ECO:0008006" key="6">
    <source>
        <dbReference type="Google" id="ProtNLM"/>
    </source>
</evidence>
<dbReference type="AlphaFoldDB" id="A0AAE6CZ20"/>
<reference evidence="2 4" key="1">
    <citation type="submission" date="2019-02" db="EMBL/GenBank/DDBJ databases">
        <title>Use of ANI for Rapid Identification of Enteric Bacteria.</title>
        <authorList>
            <person name="Pruckler J."/>
            <person name="Lane C."/>
            <person name="Aubert R."/>
        </authorList>
    </citation>
    <scope>NUCLEOTIDE SEQUENCE [LARGE SCALE GENOMIC DNA]</scope>
    <source>
        <strain evidence="2 4">2014D-0083</strain>
    </source>
</reference>
<sequence>MFSKFIDNITTCFNFSIFHFCILSFFLLIFLCACGYKDVPFYEVKDANNTTIEIKKFQTMESEI</sequence>
<accession>A0AAE6CZ20</accession>
<feature type="transmembrane region" description="Helical" evidence="1">
    <location>
        <begin position="12"/>
        <end position="31"/>
    </location>
</feature>
<evidence type="ECO:0000313" key="2">
    <source>
        <dbReference type="EMBL" id="QBL13719.1"/>
    </source>
</evidence>
<evidence type="ECO:0000313" key="5">
    <source>
        <dbReference type="Proteomes" id="UP000321325"/>
    </source>
</evidence>
<dbReference type="EMBL" id="CP037746">
    <property type="protein sequence ID" value="QBL13719.1"/>
    <property type="molecule type" value="Genomic_DNA"/>
</dbReference>
<name>A0AAE6CZ20_9BACT</name>
<evidence type="ECO:0000313" key="4">
    <source>
        <dbReference type="Proteomes" id="UP000293421"/>
    </source>
</evidence>
<reference evidence="3 5" key="2">
    <citation type="submission" date="2019-08" db="EMBL/GenBank/DDBJ databases">
        <title>Rapid identification of Enteric Bacteria from Whole Genome Sequences (WGS) using Average Nucleotide Identity (ANI).</title>
        <authorList>
            <person name="Lane C."/>
        </authorList>
    </citation>
    <scope>NUCLEOTIDE SEQUENCE [LARGE SCALE GENOMIC DNA]</scope>
    <source>
        <strain evidence="3 5">2010D-8464</strain>
    </source>
</reference>
<gene>
    <name evidence="2" type="ORF">A9460_05020</name>
    <name evidence="3" type="ORF">FVD15_03840</name>
</gene>
<evidence type="ECO:0000313" key="3">
    <source>
        <dbReference type="EMBL" id="TXK70119.1"/>
    </source>
</evidence>
<protein>
    <recommendedName>
        <fullName evidence="6">Lipoprotein</fullName>
    </recommendedName>
</protein>
<dbReference type="Proteomes" id="UP000293421">
    <property type="component" value="Chromosome"/>
</dbReference>
<evidence type="ECO:0000256" key="1">
    <source>
        <dbReference type="SAM" id="Phobius"/>
    </source>
</evidence>
<organism evidence="2 4">
    <name type="scientific">Campylobacter volucris</name>
    <dbReference type="NCBI Taxonomy" id="1031542"/>
    <lineage>
        <taxon>Bacteria</taxon>
        <taxon>Pseudomonadati</taxon>
        <taxon>Campylobacterota</taxon>
        <taxon>Epsilonproteobacteria</taxon>
        <taxon>Campylobacterales</taxon>
        <taxon>Campylobacteraceae</taxon>
        <taxon>Campylobacter</taxon>
    </lineage>
</organism>